<dbReference type="Proteomes" id="UP000823786">
    <property type="component" value="Unassembled WGS sequence"/>
</dbReference>
<evidence type="ECO:0000313" key="2">
    <source>
        <dbReference type="EMBL" id="MBP1861570.1"/>
    </source>
</evidence>
<dbReference type="InterPro" id="IPR036691">
    <property type="entry name" value="Endo/exonu/phosph_ase_sf"/>
</dbReference>
<dbReference type="RefSeq" id="WP_209856033.1">
    <property type="nucleotide sequence ID" value="NZ_JAGGJV010000011.1"/>
</dbReference>
<name>A0ABS4EUD4_9HYPH</name>
<evidence type="ECO:0008006" key="4">
    <source>
        <dbReference type="Google" id="ProtNLM"/>
    </source>
</evidence>
<keyword evidence="1" id="KW-0732">Signal</keyword>
<dbReference type="Gene3D" id="3.60.10.10">
    <property type="entry name" value="Endonuclease/exonuclease/phosphatase"/>
    <property type="match status" value="1"/>
</dbReference>
<organism evidence="2 3">
    <name type="scientific">Rhizobium herbae</name>
    <dbReference type="NCBI Taxonomy" id="508661"/>
    <lineage>
        <taxon>Bacteria</taxon>
        <taxon>Pseudomonadati</taxon>
        <taxon>Pseudomonadota</taxon>
        <taxon>Alphaproteobacteria</taxon>
        <taxon>Hyphomicrobiales</taxon>
        <taxon>Rhizobiaceae</taxon>
        <taxon>Rhizobium/Agrobacterium group</taxon>
        <taxon>Rhizobium</taxon>
    </lineage>
</organism>
<protein>
    <recommendedName>
        <fullName evidence="4">Endonuclease/exonuclease/phosphatase family protein</fullName>
    </recommendedName>
</protein>
<evidence type="ECO:0000256" key="1">
    <source>
        <dbReference type="SAM" id="SignalP"/>
    </source>
</evidence>
<keyword evidence="3" id="KW-1185">Reference proteome</keyword>
<dbReference type="SUPFAM" id="SSF56219">
    <property type="entry name" value="DNase I-like"/>
    <property type="match status" value="1"/>
</dbReference>
<accession>A0ABS4EUD4</accession>
<evidence type="ECO:0000313" key="3">
    <source>
        <dbReference type="Proteomes" id="UP000823786"/>
    </source>
</evidence>
<proteinExistence type="predicted"/>
<dbReference type="EMBL" id="JAGGJV010000011">
    <property type="protein sequence ID" value="MBP1861570.1"/>
    <property type="molecule type" value="Genomic_DNA"/>
</dbReference>
<gene>
    <name evidence="2" type="ORF">J2Z75_005099</name>
</gene>
<feature type="chain" id="PRO_5046778192" description="Endonuclease/exonuclease/phosphatase family protein" evidence="1">
    <location>
        <begin position="22"/>
        <end position="365"/>
    </location>
</feature>
<comment type="caution">
    <text evidence="2">The sequence shown here is derived from an EMBL/GenBank/DDBJ whole genome shotgun (WGS) entry which is preliminary data.</text>
</comment>
<feature type="signal peptide" evidence="1">
    <location>
        <begin position="1"/>
        <end position="21"/>
    </location>
</feature>
<reference evidence="2 3" key="1">
    <citation type="submission" date="2021-03" db="EMBL/GenBank/DDBJ databases">
        <title>Genomic Encyclopedia of Type Strains, Phase IV (KMG-IV): sequencing the most valuable type-strain genomes for metagenomic binning, comparative biology and taxonomic classification.</title>
        <authorList>
            <person name="Goeker M."/>
        </authorList>
    </citation>
    <scope>NUCLEOTIDE SEQUENCE [LARGE SCALE GENOMIC DNA]</scope>
    <source>
        <strain evidence="2 3">DSM 26427</strain>
    </source>
</reference>
<sequence length="365" mass="39952">MNYLKIAVITLLCAVGSSATAADVKLGNWNIQTLTFAGDPHTVFPDDYVRKTADFSDLRLWRDQAGGDVFFLQEVTSPAAIDAVFPVSEGWQHCISGQYALDQGAVSMPACTRSDETASKPLGDSRSQYTAVAWRNQAGVNVGPVADYATLNVKSADGDGTIRDLRWGLDVTVVAGAARLRVLVVHMKSGCFDDRINFRLFTVDPATTAPQKDACDTLGRQMFPLHAWIAAREAGGDAWMVVGDFNRRLDAGAGRNQDEVWQAITAYSPGFDGHDRDSRQDIVVYRAPYKVAATCWADTSNSLPATLSDSDDYNMLPIEFFLFGSIARANLDPASERQFAWTPSIPEDLKRLSDHCPSTINFRAH</sequence>